<evidence type="ECO:0000259" key="2">
    <source>
        <dbReference type="PROSITE" id="PS50943"/>
    </source>
</evidence>
<accession>A0A328A6Q2</accession>
<protein>
    <submittedName>
        <fullName evidence="3">XRE family transcriptional regulator</fullName>
    </submittedName>
</protein>
<feature type="domain" description="HTH cro/C1-type" evidence="2">
    <location>
        <begin position="14"/>
        <end position="68"/>
    </location>
</feature>
<evidence type="ECO:0000313" key="4">
    <source>
        <dbReference type="Proteomes" id="UP000249579"/>
    </source>
</evidence>
<dbReference type="Proteomes" id="UP000249579">
    <property type="component" value="Unassembled WGS sequence"/>
</dbReference>
<dbReference type="InterPro" id="IPR050807">
    <property type="entry name" value="TransReg_Diox_bact_type"/>
</dbReference>
<dbReference type="GO" id="GO:0005829">
    <property type="term" value="C:cytosol"/>
    <property type="evidence" value="ECO:0007669"/>
    <property type="project" value="TreeGrafter"/>
</dbReference>
<dbReference type="InterPro" id="IPR010982">
    <property type="entry name" value="Lambda_DNA-bd_dom_sf"/>
</dbReference>
<dbReference type="GO" id="GO:0003700">
    <property type="term" value="F:DNA-binding transcription factor activity"/>
    <property type="evidence" value="ECO:0007669"/>
    <property type="project" value="TreeGrafter"/>
</dbReference>
<keyword evidence="1" id="KW-0238">DNA-binding</keyword>
<name>A0A328A6Q2_9STAP</name>
<proteinExistence type="predicted"/>
<dbReference type="CDD" id="cd00093">
    <property type="entry name" value="HTH_XRE"/>
    <property type="match status" value="1"/>
</dbReference>
<dbReference type="AlphaFoldDB" id="A0A328A6Q2"/>
<comment type="caution">
    <text evidence="3">The sequence shown here is derived from an EMBL/GenBank/DDBJ whole genome shotgun (WGS) entry which is preliminary data.</text>
</comment>
<dbReference type="OrthoDB" id="9805309at2"/>
<organism evidence="3 4">
    <name type="scientific">Macrococcoides bohemicum</name>
    <dbReference type="NCBI Taxonomy" id="1903056"/>
    <lineage>
        <taxon>Bacteria</taxon>
        <taxon>Bacillati</taxon>
        <taxon>Bacillota</taxon>
        <taxon>Bacilli</taxon>
        <taxon>Bacillales</taxon>
        <taxon>Staphylococcaceae</taxon>
        <taxon>Macrococcoides</taxon>
    </lineage>
</organism>
<dbReference type="EMBL" id="PZJG01000001">
    <property type="protein sequence ID" value="RAK50180.1"/>
    <property type="molecule type" value="Genomic_DNA"/>
</dbReference>
<dbReference type="Pfam" id="PF01381">
    <property type="entry name" value="HTH_3"/>
    <property type="match status" value="1"/>
</dbReference>
<gene>
    <name evidence="3" type="ORF">BHX94_01570</name>
</gene>
<dbReference type="PANTHER" id="PTHR46797:SF1">
    <property type="entry name" value="METHYLPHOSPHONATE SYNTHASE"/>
    <property type="match status" value="1"/>
</dbReference>
<dbReference type="PANTHER" id="PTHR46797">
    <property type="entry name" value="HTH-TYPE TRANSCRIPTIONAL REGULATOR"/>
    <property type="match status" value="1"/>
</dbReference>
<reference evidence="3 4" key="1">
    <citation type="journal article" date="2018" name="Front. Microbiol.">
        <title>Description and Comparative Genomics of Macrococcus caseolyticus subsp. hominis subsp. nov., Macrococcus goetzii sp. nov., Macrococcus epidermidis sp. nov., and Macrococcus bohemicus sp. nov., Novel Macrococci From Human Clinical Material With Virulence Potential and Suspected Uptake of Foreign DNA by Natural Transformation.</title>
        <authorList>
            <person name="Maslanova I."/>
            <person name="Wertheimer Z."/>
            <person name="Sedlacek I."/>
            <person name="Svec P."/>
            <person name="Indrakova A."/>
            <person name="Kovarovic V."/>
            <person name="Schumann P."/>
            <person name="Sproer C."/>
            <person name="Kralova S."/>
            <person name="Sedo O."/>
            <person name="Kristofova L."/>
            <person name="Vrbovska V."/>
            <person name="Fuzik T."/>
            <person name="Petras P."/>
            <person name="Zdrahal Z."/>
            <person name="Ruzickova V."/>
            <person name="Doskar J."/>
            <person name="Pantucek R."/>
        </authorList>
    </citation>
    <scope>NUCLEOTIDE SEQUENCE [LARGE SCALE GENOMIC DNA]</scope>
    <source>
        <strain evidence="3 4">03/115</strain>
    </source>
</reference>
<dbReference type="GO" id="GO:0003677">
    <property type="term" value="F:DNA binding"/>
    <property type="evidence" value="ECO:0007669"/>
    <property type="project" value="UniProtKB-KW"/>
</dbReference>
<dbReference type="InterPro" id="IPR001387">
    <property type="entry name" value="Cro/C1-type_HTH"/>
</dbReference>
<dbReference type="PROSITE" id="PS50943">
    <property type="entry name" value="HTH_CROC1"/>
    <property type="match status" value="1"/>
</dbReference>
<evidence type="ECO:0000313" key="3">
    <source>
        <dbReference type="EMBL" id="RAK50180.1"/>
    </source>
</evidence>
<dbReference type="SUPFAM" id="SSF47413">
    <property type="entry name" value="lambda repressor-like DNA-binding domains"/>
    <property type="match status" value="1"/>
</dbReference>
<sequence length="75" mass="8893">MIILNLNHTIAMNIRAYRKYYRLTQKELAERAGITRCHLNDIEHSRKNVSLQTLEQIAKKLDVEPYKLLRNAEEV</sequence>
<evidence type="ECO:0000256" key="1">
    <source>
        <dbReference type="ARBA" id="ARBA00023125"/>
    </source>
</evidence>
<dbReference type="Gene3D" id="1.10.260.40">
    <property type="entry name" value="lambda repressor-like DNA-binding domains"/>
    <property type="match status" value="1"/>
</dbReference>
<dbReference type="SMART" id="SM00530">
    <property type="entry name" value="HTH_XRE"/>
    <property type="match status" value="1"/>
</dbReference>